<dbReference type="GO" id="GO:0004930">
    <property type="term" value="F:G protein-coupled receptor activity"/>
    <property type="evidence" value="ECO:0007669"/>
    <property type="project" value="UniProtKB-KW"/>
</dbReference>
<dbReference type="PANTHER" id="PTHR24249">
    <property type="entry name" value="HISTAMINE RECEPTOR-RELATED G-PROTEIN COUPLED RECEPTOR"/>
    <property type="match status" value="1"/>
</dbReference>
<proteinExistence type="predicted"/>
<comment type="subcellular location">
    <subcellularLocation>
        <location evidence="1">Cell membrane</location>
        <topology evidence="1">Multi-pass membrane protein</topology>
    </subcellularLocation>
</comment>
<evidence type="ECO:0000313" key="11">
    <source>
        <dbReference type="EMBL" id="PIK58689.1"/>
    </source>
</evidence>
<feature type="domain" description="G-protein coupled receptors family 1 profile" evidence="10">
    <location>
        <begin position="36"/>
        <end position="295"/>
    </location>
</feature>
<keyword evidence="8" id="KW-0807">Transducer</keyword>
<keyword evidence="6 9" id="KW-0472">Membrane</keyword>
<dbReference type="PRINTS" id="PR00237">
    <property type="entry name" value="GPCRRHODOPSN"/>
</dbReference>
<dbReference type="GO" id="GO:0005886">
    <property type="term" value="C:plasma membrane"/>
    <property type="evidence" value="ECO:0007669"/>
    <property type="project" value="UniProtKB-SubCell"/>
</dbReference>
<feature type="transmembrane region" description="Helical" evidence="9">
    <location>
        <begin position="274"/>
        <end position="297"/>
    </location>
</feature>
<keyword evidence="2" id="KW-1003">Cell membrane</keyword>
<dbReference type="STRING" id="307972.A0A2G8LEK0"/>
<evidence type="ECO:0000256" key="7">
    <source>
        <dbReference type="ARBA" id="ARBA00023170"/>
    </source>
</evidence>
<dbReference type="PANTHER" id="PTHR24249:SF422">
    <property type="entry name" value="G-PROTEIN COUPLED RECEPTORS FAMILY 1 PROFILE DOMAIN-CONTAINING PROTEIN"/>
    <property type="match status" value="1"/>
</dbReference>
<evidence type="ECO:0000256" key="6">
    <source>
        <dbReference type="ARBA" id="ARBA00023136"/>
    </source>
</evidence>
<feature type="transmembrane region" description="Helical" evidence="9">
    <location>
        <begin position="56"/>
        <end position="83"/>
    </location>
</feature>
<keyword evidence="3 9" id="KW-0812">Transmembrane</keyword>
<keyword evidence="12" id="KW-1185">Reference proteome</keyword>
<evidence type="ECO:0000259" key="10">
    <source>
        <dbReference type="PROSITE" id="PS50262"/>
    </source>
</evidence>
<dbReference type="InterPro" id="IPR050569">
    <property type="entry name" value="TAAR"/>
</dbReference>
<dbReference type="SUPFAM" id="SSF81321">
    <property type="entry name" value="Family A G protein-coupled receptor-like"/>
    <property type="match status" value="1"/>
</dbReference>
<evidence type="ECO:0000256" key="3">
    <source>
        <dbReference type="ARBA" id="ARBA00022692"/>
    </source>
</evidence>
<organism evidence="11 12">
    <name type="scientific">Stichopus japonicus</name>
    <name type="common">Sea cucumber</name>
    <dbReference type="NCBI Taxonomy" id="307972"/>
    <lineage>
        <taxon>Eukaryota</taxon>
        <taxon>Metazoa</taxon>
        <taxon>Echinodermata</taxon>
        <taxon>Eleutherozoa</taxon>
        <taxon>Echinozoa</taxon>
        <taxon>Holothuroidea</taxon>
        <taxon>Aspidochirotacea</taxon>
        <taxon>Aspidochirotida</taxon>
        <taxon>Stichopodidae</taxon>
        <taxon>Apostichopus</taxon>
    </lineage>
</organism>
<evidence type="ECO:0000256" key="2">
    <source>
        <dbReference type="ARBA" id="ARBA00022475"/>
    </source>
</evidence>
<feature type="transmembrane region" description="Helical" evidence="9">
    <location>
        <begin position="235"/>
        <end position="254"/>
    </location>
</feature>
<reference evidence="11 12" key="1">
    <citation type="journal article" date="2017" name="PLoS Biol.">
        <title>The sea cucumber genome provides insights into morphological evolution and visceral regeneration.</title>
        <authorList>
            <person name="Zhang X."/>
            <person name="Sun L."/>
            <person name="Yuan J."/>
            <person name="Sun Y."/>
            <person name="Gao Y."/>
            <person name="Zhang L."/>
            <person name="Li S."/>
            <person name="Dai H."/>
            <person name="Hamel J.F."/>
            <person name="Liu C."/>
            <person name="Yu Y."/>
            <person name="Liu S."/>
            <person name="Lin W."/>
            <person name="Guo K."/>
            <person name="Jin S."/>
            <person name="Xu P."/>
            <person name="Storey K.B."/>
            <person name="Huan P."/>
            <person name="Zhang T."/>
            <person name="Zhou Y."/>
            <person name="Zhang J."/>
            <person name="Lin C."/>
            <person name="Li X."/>
            <person name="Xing L."/>
            <person name="Huo D."/>
            <person name="Sun M."/>
            <person name="Wang L."/>
            <person name="Mercier A."/>
            <person name="Li F."/>
            <person name="Yang H."/>
            <person name="Xiang J."/>
        </authorList>
    </citation>
    <scope>NUCLEOTIDE SEQUENCE [LARGE SCALE GENOMIC DNA]</scope>
    <source>
        <strain evidence="11">Shaxun</strain>
        <tissue evidence="11">Muscle</tissue>
    </source>
</reference>
<dbReference type="EMBL" id="MRZV01000105">
    <property type="protein sequence ID" value="PIK58689.1"/>
    <property type="molecule type" value="Genomic_DNA"/>
</dbReference>
<evidence type="ECO:0000256" key="8">
    <source>
        <dbReference type="ARBA" id="ARBA00023224"/>
    </source>
</evidence>
<evidence type="ECO:0000256" key="1">
    <source>
        <dbReference type="ARBA" id="ARBA00004651"/>
    </source>
</evidence>
<evidence type="ECO:0000256" key="9">
    <source>
        <dbReference type="SAM" id="Phobius"/>
    </source>
</evidence>
<keyword evidence="4 9" id="KW-1133">Transmembrane helix</keyword>
<dbReference type="OrthoDB" id="9894375at2759"/>
<dbReference type="Pfam" id="PF00001">
    <property type="entry name" value="7tm_1"/>
    <property type="match status" value="1"/>
</dbReference>
<feature type="transmembrane region" description="Helical" evidence="9">
    <location>
        <begin position="95"/>
        <end position="116"/>
    </location>
</feature>
<dbReference type="InterPro" id="IPR017452">
    <property type="entry name" value="GPCR_Rhodpsn_7TM"/>
</dbReference>
<feature type="transmembrane region" description="Helical" evidence="9">
    <location>
        <begin position="137"/>
        <end position="158"/>
    </location>
</feature>
<dbReference type="Proteomes" id="UP000230750">
    <property type="component" value="Unassembled WGS sequence"/>
</dbReference>
<feature type="transmembrane region" description="Helical" evidence="9">
    <location>
        <begin position="178"/>
        <end position="200"/>
    </location>
</feature>
<dbReference type="PROSITE" id="PS50262">
    <property type="entry name" value="G_PROTEIN_RECEP_F1_2"/>
    <property type="match status" value="1"/>
</dbReference>
<sequence length="346" mass="38457">MNSSDVSYDFHLRIGWLPFSIYILVHGTLLFFIVVGNLVVIITMAREKFTQSPSNIFLCSLAVVDLLTGIIALPPGIFARVVISKLTCLAGYRPLFFVPAFACCGASVFTLMAITVDRLIAVSWPLRYSQIMTKGKCKIIIASTWFLGIGLSIIPVFSGLDTPNKWVCGNIEYEPGAIVVHSFIVASITPTLSAVLLLAYARIFMIAQRHVKDVAMRRRTGMDEEKVRSLESKSLMKATVTAVLVVLLFIICWLPQSAKLVLDSLLEPSEEVQFIYQTAVEFLAYFNSAVNPIIYALRNRKYKEAYKSILCFCVSNQKKNKENKKTFVNSTVTGNTIVSGSSSVYQ</sequence>
<dbReference type="Gene3D" id="1.20.1070.10">
    <property type="entry name" value="Rhodopsin 7-helix transmembrane proteins"/>
    <property type="match status" value="1"/>
</dbReference>
<keyword evidence="7 11" id="KW-0675">Receptor</keyword>
<dbReference type="InterPro" id="IPR000276">
    <property type="entry name" value="GPCR_Rhodpsn"/>
</dbReference>
<evidence type="ECO:0000256" key="5">
    <source>
        <dbReference type="ARBA" id="ARBA00023040"/>
    </source>
</evidence>
<protein>
    <submittedName>
        <fullName evidence="11">Putative adenosine receptor A3-like</fullName>
    </submittedName>
</protein>
<feature type="transmembrane region" description="Helical" evidence="9">
    <location>
        <begin position="20"/>
        <end position="44"/>
    </location>
</feature>
<accession>A0A2G8LEK0</accession>
<dbReference type="AlphaFoldDB" id="A0A2G8LEK0"/>
<keyword evidence="5" id="KW-0297">G-protein coupled receptor</keyword>
<gene>
    <name evidence="11" type="ORF">BSL78_04372</name>
</gene>
<evidence type="ECO:0000313" key="12">
    <source>
        <dbReference type="Proteomes" id="UP000230750"/>
    </source>
</evidence>
<comment type="caution">
    <text evidence="11">The sequence shown here is derived from an EMBL/GenBank/DDBJ whole genome shotgun (WGS) entry which is preliminary data.</text>
</comment>
<evidence type="ECO:0000256" key="4">
    <source>
        <dbReference type="ARBA" id="ARBA00022989"/>
    </source>
</evidence>
<dbReference type="SMART" id="SM01381">
    <property type="entry name" value="7TM_GPCR_Srsx"/>
    <property type="match status" value="1"/>
</dbReference>
<name>A0A2G8LEK0_STIJA</name>